<dbReference type="CTD" id="20196235"/>
<dbReference type="RefSeq" id="XP_009008925.1">
    <property type="nucleotide sequence ID" value="XM_009010677.1"/>
</dbReference>
<proteinExistence type="predicted"/>
<dbReference type="PANTHER" id="PTHR13159">
    <property type="entry name" value="RADIAL SPOKEHEAD-RELATED"/>
    <property type="match status" value="1"/>
</dbReference>
<evidence type="ECO:0000313" key="7">
    <source>
        <dbReference type="EnsemblMetazoa" id="HelroP134183"/>
    </source>
</evidence>
<gene>
    <name evidence="7" type="primary">20196235</name>
    <name evidence="6" type="ORF">HELRODRAFT_134183</name>
</gene>
<dbReference type="GO" id="GO:0060271">
    <property type="term" value="P:cilium assembly"/>
    <property type="evidence" value="ECO:0007669"/>
    <property type="project" value="InterPro"/>
</dbReference>
<evidence type="ECO:0000256" key="5">
    <source>
        <dbReference type="ARBA" id="ARBA00023273"/>
    </source>
</evidence>
<evidence type="ECO:0000313" key="8">
    <source>
        <dbReference type="Proteomes" id="UP000015101"/>
    </source>
</evidence>
<sequence>ESQVKNLLESNYYFEQAGLGLHSADTLKIFLSMKQLAKEKDLQNVRFWGKIYGLEQNYFVVEADYVEGNDEEEEEEVEEELEVGSFLLDNFLSFIKELEEEEEDMDGNFLPLPKINYKPPPNPPKEEPGTGMNKKVYYVCNDPGKLWTKLPMVSPKQIFISRKIKKLFSGRLDAPIVSFPTFPGLEINYLRAQIARISAATHVSPTGYFVTEDEEEEEADGELLTNAEYEALSIKEQFAAGIQGWVHHVPYILPQ</sequence>
<name>T1EI35_HELRO</name>
<keyword evidence="8" id="KW-1185">Reference proteome</keyword>
<reference evidence="8" key="1">
    <citation type="submission" date="2012-12" db="EMBL/GenBank/DDBJ databases">
        <authorList>
            <person name="Hellsten U."/>
            <person name="Grimwood J."/>
            <person name="Chapman J.A."/>
            <person name="Shapiro H."/>
            <person name="Aerts A."/>
            <person name="Otillar R.P."/>
            <person name="Terry A.Y."/>
            <person name="Boore J.L."/>
            <person name="Simakov O."/>
            <person name="Marletaz F."/>
            <person name="Cho S.-J."/>
            <person name="Edsinger-Gonzales E."/>
            <person name="Havlak P."/>
            <person name="Kuo D.-H."/>
            <person name="Larsson T."/>
            <person name="Lv J."/>
            <person name="Arendt D."/>
            <person name="Savage R."/>
            <person name="Osoegawa K."/>
            <person name="de Jong P."/>
            <person name="Lindberg D.R."/>
            <person name="Seaver E.C."/>
            <person name="Weisblat D.A."/>
            <person name="Putnam N.H."/>
            <person name="Grigoriev I.V."/>
            <person name="Rokhsar D.S."/>
        </authorList>
    </citation>
    <scope>NUCLEOTIDE SEQUENCE</scope>
</reference>
<dbReference type="EnsemblMetazoa" id="HelroT134183">
    <property type="protein sequence ID" value="HelroP134183"/>
    <property type="gene ID" value="HelroG134183"/>
</dbReference>
<evidence type="ECO:0000256" key="3">
    <source>
        <dbReference type="ARBA" id="ARBA00023069"/>
    </source>
</evidence>
<organism evidence="7 8">
    <name type="scientific">Helobdella robusta</name>
    <name type="common">Californian leech</name>
    <dbReference type="NCBI Taxonomy" id="6412"/>
    <lineage>
        <taxon>Eukaryota</taxon>
        <taxon>Metazoa</taxon>
        <taxon>Spiralia</taxon>
        <taxon>Lophotrochozoa</taxon>
        <taxon>Annelida</taxon>
        <taxon>Clitellata</taxon>
        <taxon>Hirudinea</taxon>
        <taxon>Rhynchobdellida</taxon>
        <taxon>Glossiphoniidae</taxon>
        <taxon>Helobdella</taxon>
    </lineage>
</organism>
<reference evidence="6 8" key="2">
    <citation type="journal article" date="2013" name="Nature">
        <title>Insights into bilaterian evolution from three spiralian genomes.</title>
        <authorList>
            <person name="Simakov O."/>
            <person name="Marletaz F."/>
            <person name="Cho S.J."/>
            <person name="Edsinger-Gonzales E."/>
            <person name="Havlak P."/>
            <person name="Hellsten U."/>
            <person name="Kuo D.H."/>
            <person name="Larsson T."/>
            <person name="Lv J."/>
            <person name="Arendt D."/>
            <person name="Savage R."/>
            <person name="Osoegawa K."/>
            <person name="de Jong P."/>
            <person name="Grimwood J."/>
            <person name="Chapman J.A."/>
            <person name="Shapiro H."/>
            <person name="Aerts A."/>
            <person name="Otillar R.P."/>
            <person name="Terry A.Y."/>
            <person name="Boore J.L."/>
            <person name="Grigoriev I.V."/>
            <person name="Lindberg D.R."/>
            <person name="Seaver E.C."/>
            <person name="Weisblat D.A."/>
            <person name="Putnam N.H."/>
            <person name="Rokhsar D.S."/>
        </authorList>
    </citation>
    <scope>NUCLEOTIDE SEQUENCE</scope>
</reference>
<evidence type="ECO:0000256" key="2">
    <source>
        <dbReference type="ARBA" id="ARBA00022490"/>
    </source>
</evidence>
<keyword evidence="4" id="KW-0206">Cytoskeleton</keyword>
<dbReference type="STRING" id="6412.T1EI35"/>
<keyword evidence="2" id="KW-0963">Cytoplasm</keyword>
<dbReference type="EMBL" id="AMQM01000098">
    <property type="status" value="NOT_ANNOTATED_CDS"/>
    <property type="molecule type" value="Genomic_DNA"/>
</dbReference>
<reference evidence="7" key="3">
    <citation type="submission" date="2015-06" db="UniProtKB">
        <authorList>
            <consortium name="EnsemblMetazoa"/>
        </authorList>
    </citation>
    <scope>IDENTIFICATION</scope>
</reference>
<keyword evidence="5" id="KW-0966">Cell projection</keyword>
<dbReference type="Pfam" id="PF04712">
    <property type="entry name" value="Radial_spoke"/>
    <property type="match status" value="1"/>
</dbReference>
<evidence type="ECO:0000313" key="6">
    <source>
        <dbReference type="EMBL" id="ESO12205.1"/>
    </source>
</evidence>
<dbReference type="GO" id="GO:0001534">
    <property type="term" value="C:radial spoke"/>
    <property type="evidence" value="ECO:0007669"/>
    <property type="project" value="InterPro"/>
</dbReference>
<evidence type="ECO:0000256" key="4">
    <source>
        <dbReference type="ARBA" id="ARBA00023212"/>
    </source>
</evidence>
<keyword evidence="3" id="KW-0969">Cilium</keyword>
<evidence type="ECO:0000256" key="1">
    <source>
        <dbReference type="ARBA" id="ARBA00004430"/>
    </source>
</evidence>
<dbReference type="EMBL" id="KB095811">
    <property type="protein sequence ID" value="ESO12205.1"/>
    <property type="molecule type" value="Genomic_DNA"/>
</dbReference>
<dbReference type="AlphaFoldDB" id="T1EI35"/>
<dbReference type="InParanoid" id="T1EI35"/>
<dbReference type="InterPro" id="IPR006802">
    <property type="entry name" value="Radial_spoke"/>
</dbReference>
<dbReference type="OrthoDB" id="272202at2759"/>
<dbReference type="PANTHER" id="PTHR13159:SF0">
    <property type="entry name" value="RADIAL SPOKE HEAD 6 HOMOLOG A"/>
    <property type="match status" value="1"/>
</dbReference>
<dbReference type="OMA" id="MNFHESE"/>
<dbReference type="Proteomes" id="UP000015101">
    <property type="component" value="Unassembled WGS sequence"/>
</dbReference>
<comment type="subcellular location">
    <subcellularLocation>
        <location evidence="1">Cytoplasm</location>
        <location evidence="1">Cytoskeleton</location>
        <location evidence="1">Cilium axoneme</location>
    </subcellularLocation>
</comment>
<dbReference type="HOGENOM" id="CLU_1092244_0_0_1"/>
<protein>
    <submittedName>
        <fullName evidence="6 7">Uncharacterized protein</fullName>
    </submittedName>
</protein>
<dbReference type="eggNOG" id="ENOG502QSU4">
    <property type="taxonomic scope" value="Eukaryota"/>
</dbReference>
<dbReference type="KEGG" id="hro:HELRODRAFT_134183"/>
<dbReference type="GeneID" id="20196235"/>
<accession>T1EI35</accession>
<dbReference type="GO" id="GO:0060294">
    <property type="term" value="P:cilium movement involved in cell motility"/>
    <property type="evidence" value="ECO:0007669"/>
    <property type="project" value="InterPro"/>
</dbReference>